<dbReference type="AlphaFoldDB" id="F4KRL2"/>
<gene>
    <name evidence="2" type="ordered locus">Halhy_1103</name>
</gene>
<evidence type="ECO:0000313" key="2">
    <source>
        <dbReference type="EMBL" id="AEE49001.1"/>
    </source>
</evidence>
<keyword evidence="3" id="KW-1185">Reference proteome</keyword>
<dbReference type="InterPro" id="IPR019861">
    <property type="entry name" value="PorP/SprF_Bacteroidetes"/>
</dbReference>
<protein>
    <submittedName>
        <fullName evidence="2">Membrane protein</fullName>
    </submittedName>
</protein>
<dbReference type="STRING" id="760192.Halhy_1103"/>
<reference key="2">
    <citation type="submission" date="2011-04" db="EMBL/GenBank/DDBJ databases">
        <title>Complete sequence of chromosome of Haliscomenobacter hydrossis DSM 1100.</title>
        <authorList>
            <consortium name="US DOE Joint Genome Institute (JGI-PGF)"/>
            <person name="Lucas S."/>
            <person name="Han J."/>
            <person name="Lapidus A."/>
            <person name="Bruce D."/>
            <person name="Goodwin L."/>
            <person name="Pitluck S."/>
            <person name="Peters L."/>
            <person name="Kyrpides N."/>
            <person name="Mavromatis K."/>
            <person name="Ivanova N."/>
            <person name="Ovchinnikova G."/>
            <person name="Pagani I."/>
            <person name="Daligault H."/>
            <person name="Detter J.C."/>
            <person name="Han C."/>
            <person name="Land M."/>
            <person name="Hauser L."/>
            <person name="Markowitz V."/>
            <person name="Cheng J.-F."/>
            <person name="Hugenholtz P."/>
            <person name="Woyke T."/>
            <person name="Wu D."/>
            <person name="Verbarg S."/>
            <person name="Frueling A."/>
            <person name="Brambilla E."/>
            <person name="Klenk H.-P."/>
            <person name="Eisen J.A."/>
        </authorList>
    </citation>
    <scope>NUCLEOTIDE SEQUENCE</scope>
    <source>
        <strain>DSM 1100</strain>
    </source>
</reference>
<dbReference type="OrthoDB" id="1114455at2"/>
<name>F4KRL2_HALH1</name>
<feature type="chain" id="PRO_5003310135" evidence="1">
    <location>
        <begin position="20"/>
        <end position="318"/>
    </location>
</feature>
<dbReference type="Proteomes" id="UP000008461">
    <property type="component" value="Chromosome"/>
</dbReference>
<keyword evidence="1" id="KW-0732">Signal</keyword>
<accession>F4KRL2</accession>
<dbReference type="RefSeq" id="WP_013763556.1">
    <property type="nucleotide sequence ID" value="NC_015510.1"/>
</dbReference>
<reference evidence="2 3" key="1">
    <citation type="journal article" date="2011" name="Stand. Genomic Sci.">
        <title>Complete genome sequence of Haliscomenobacter hydrossis type strain (O).</title>
        <authorList>
            <consortium name="US DOE Joint Genome Institute (JGI-PGF)"/>
            <person name="Daligault H."/>
            <person name="Lapidus A."/>
            <person name="Zeytun A."/>
            <person name="Nolan M."/>
            <person name="Lucas S."/>
            <person name="Del Rio T.G."/>
            <person name="Tice H."/>
            <person name="Cheng J.F."/>
            <person name="Tapia R."/>
            <person name="Han C."/>
            <person name="Goodwin L."/>
            <person name="Pitluck S."/>
            <person name="Liolios K."/>
            <person name="Pagani I."/>
            <person name="Ivanova N."/>
            <person name="Huntemann M."/>
            <person name="Mavromatis K."/>
            <person name="Mikhailova N."/>
            <person name="Pati A."/>
            <person name="Chen A."/>
            <person name="Palaniappan K."/>
            <person name="Land M."/>
            <person name="Hauser L."/>
            <person name="Brambilla E.M."/>
            <person name="Rohde M."/>
            <person name="Verbarg S."/>
            <person name="Goker M."/>
            <person name="Bristow J."/>
            <person name="Eisen J.A."/>
            <person name="Markowitz V."/>
            <person name="Hugenholtz P."/>
            <person name="Kyrpides N.C."/>
            <person name="Klenk H.P."/>
            <person name="Woyke T."/>
        </authorList>
    </citation>
    <scope>NUCLEOTIDE SEQUENCE [LARGE SCALE GENOMIC DNA]</scope>
    <source>
        <strain evidence="3">ATCC 27775 / DSM 1100 / LMG 10767 / O</strain>
    </source>
</reference>
<feature type="signal peptide" evidence="1">
    <location>
        <begin position="1"/>
        <end position="19"/>
    </location>
</feature>
<evidence type="ECO:0000313" key="3">
    <source>
        <dbReference type="Proteomes" id="UP000008461"/>
    </source>
</evidence>
<evidence type="ECO:0000256" key="1">
    <source>
        <dbReference type="SAM" id="SignalP"/>
    </source>
</evidence>
<sequence length="318" mass="34632">MTRVCLLVIFLLTTAVSFAQQLSLFTQYRENQTIINPAAVESDFLAYGNNITVGASYRSQWSGFGGAAPKTQVLRASWINASGSGVAPMFGGQVINDQTGPTGFTGFYGRIAGVLTEDPEYGGFSIGLSAGMVQYRIRSSEIKLRDENDALAGVDQGQMFPDIGVGMFFYKAVGGRFADDYFYAGLSVPQAFGLDLTFTNEQGEFFTKRVQHFYGQVGYYKFFRNDGFLEPSMWVKYTPNAPVNVDVNLRYQLPTALWIGAGGSSAGAVHLETGFVLGENAGLSNTFRLGYGFDYNFSTFGPSTGGTHELNLTLSFQN</sequence>
<dbReference type="HOGENOM" id="CLU_859876_0_0_10"/>
<dbReference type="NCBIfam" id="TIGR03519">
    <property type="entry name" value="T9SS_PorP_fam"/>
    <property type="match status" value="1"/>
</dbReference>
<dbReference type="eggNOG" id="COG3064">
    <property type="taxonomic scope" value="Bacteria"/>
</dbReference>
<dbReference type="KEGG" id="hhy:Halhy_1103"/>
<dbReference type="Pfam" id="PF11751">
    <property type="entry name" value="PorP_SprF"/>
    <property type="match status" value="1"/>
</dbReference>
<proteinExistence type="predicted"/>
<organism evidence="2 3">
    <name type="scientific">Haliscomenobacter hydrossis (strain ATCC 27775 / DSM 1100 / LMG 10767 / O)</name>
    <dbReference type="NCBI Taxonomy" id="760192"/>
    <lineage>
        <taxon>Bacteria</taxon>
        <taxon>Pseudomonadati</taxon>
        <taxon>Bacteroidota</taxon>
        <taxon>Saprospiria</taxon>
        <taxon>Saprospirales</taxon>
        <taxon>Haliscomenobacteraceae</taxon>
        <taxon>Haliscomenobacter</taxon>
    </lineage>
</organism>
<dbReference type="EMBL" id="CP002691">
    <property type="protein sequence ID" value="AEE49001.1"/>
    <property type="molecule type" value="Genomic_DNA"/>
</dbReference>